<feature type="transmembrane region" description="Helical" evidence="6">
    <location>
        <begin position="136"/>
        <end position="158"/>
    </location>
</feature>
<feature type="transmembrane region" description="Helical" evidence="6">
    <location>
        <begin position="344"/>
        <end position="368"/>
    </location>
</feature>
<keyword evidence="3 6" id="KW-1133">Transmembrane helix</keyword>
<feature type="transmembrane region" description="Helical" evidence="6">
    <location>
        <begin position="199"/>
        <end position="218"/>
    </location>
</feature>
<dbReference type="Proteomes" id="UP001194468">
    <property type="component" value="Unassembled WGS sequence"/>
</dbReference>
<dbReference type="SUPFAM" id="SSF103473">
    <property type="entry name" value="MFS general substrate transporter"/>
    <property type="match status" value="1"/>
</dbReference>
<comment type="subcellular location">
    <subcellularLocation>
        <location evidence="1">Membrane</location>
        <topology evidence="1">Multi-pass membrane protein</topology>
    </subcellularLocation>
</comment>
<feature type="transmembrane region" description="Helical" evidence="6">
    <location>
        <begin position="41"/>
        <end position="61"/>
    </location>
</feature>
<feature type="transmembrane region" description="Helical" evidence="6">
    <location>
        <begin position="402"/>
        <end position="422"/>
    </location>
</feature>
<feature type="transmembrane region" description="Helical" evidence="6">
    <location>
        <begin position="230"/>
        <end position="250"/>
    </location>
</feature>
<feature type="region of interest" description="Disordered" evidence="5">
    <location>
        <begin position="1"/>
        <end position="21"/>
    </location>
</feature>
<sequence length="525" mass="57181">MSSPNQPPSETTALLVDNGPVGQPPSGNLLRKRLRFSPETLLIPVALATTLAGGITSTTFIELTRKSVCRFWNISRGDPATITTAGPSPLDLCDAPEVARYFAIVLAVLGVAEGVISIVGFGMFSRISSRYGRKPAFFLVLGAAIMSNCMIVGSQYMPDSLADWVFLVGMLFGVFSGPLGYLIDLYIVDECAPEDRTAALSKIAGWAGLGTCISFALGGTITTKTGNPLIVFHLATAIYVATFIYVISALPESFPEEKRNALLRMRPEPSDDRQPAPTRFAFLHIFEPLRLLIPSRRLDGSHNWRLAWCAIHTLLLMVASSYAWTALMVLATSKYHLSPQDTGFFFTSLSVSRTIFLMVIVPPLLRFLRSYYHRKIIRPLHEEEDIVNDEELEFETSDHLHVHLAAASCVMTAISLLGAAASPTSRTLILSGIFLGFGAMHGPTIRSLVVGSVDPLQQGEALATFEMVSNAGSILSPIIMGGILTATIDTTPLLLFYVHLVVVLMSSALLFLVRDSDRYEKLHEA</sequence>
<name>A0AAD4BWD5_BOLED</name>
<dbReference type="GO" id="GO:0022857">
    <property type="term" value="F:transmembrane transporter activity"/>
    <property type="evidence" value="ECO:0007669"/>
    <property type="project" value="InterPro"/>
</dbReference>
<evidence type="ECO:0000256" key="4">
    <source>
        <dbReference type="ARBA" id="ARBA00023136"/>
    </source>
</evidence>
<organism evidence="7 8">
    <name type="scientific">Boletus edulis BED1</name>
    <dbReference type="NCBI Taxonomy" id="1328754"/>
    <lineage>
        <taxon>Eukaryota</taxon>
        <taxon>Fungi</taxon>
        <taxon>Dikarya</taxon>
        <taxon>Basidiomycota</taxon>
        <taxon>Agaricomycotina</taxon>
        <taxon>Agaricomycetes</taxon>
        <taxon>Agaricomycetidae</taxon>
        <taxon>Boletales</taxon>
        <taxon>Boletineae</taxon>
        <taxon>Boletaceae</taxon>
        <taxon>Boletoideae</taxon>
        <taxon>Boletus</taxon>
    </lineage>
</organism>
<evidence type="ECO:0000313" key="7">
    <source>
        <dbReference type="EMBL" id="KAF8441096.1"/>
    </source>
</evidence>
<dbReference type="GO" id="GO:0016020">
    <property type="term" value="C:membrane"/>
    <property type="evidence" value="ECO:0007669"/>
    <property type="project" value="UniProtKB-SubCell"/>
</dbReference>
<feature type="transmembrane region" description="Helical" evidence="6">
    <location>
        <begin position="164"/>
        <end position="187"/>
    </location>
</feature>
<accession>A0AAD4BWD5</accession>
<keyword evidence="4 6" id="KW-0472">Membrane</keyword>
<protein>
    <submittedName>
        <fullName evidence="7">Major facilitator superfamily domain-containing protein</fullName>
    </submittedName>
</protein>
<gene>
    <name evidence="7" type="ORF">L210DRAFT_2129012</name>
</gene>
<dbReference type="PANTHER" id="PTHR23507">
    <property type="entry name" value="ZGC:174356"/>
    <property type="match status" value="1"/>
</dbReference>
<dbReference type="PANTHER" id="PTHR23507:SF1">
    <property type="entry name" value="FI18259P1-RELATED"/>
    <property type="match status" value="1"/>
</dbReference>
<keyword evidence="8" id="KW-1185">Reference proteome</keyword>
<dbReference type="InterPro" id="IPR036259">
    <property type="entry name" value="MFS_trans_sf"/>
</dbReference>
<feature type="transmembrane region" description="Helical" evidence="6">
    <location>
        <begin position="306"/>
        <end position="324"/>
    </location>
</feature>
<evidence type="ECO:0000256" key="1">
    <source>
        <dbReference type="ARBA" id="ARBA00004141"/>
    </source>
</evidence>
<comment type="caution">
    <text evidence="7">The sequence shown here is derived from an EMBL/GenBank/DDBJ whole genome shotgun (WGS) entry which is preliminary data.</text>
</comment>
<evidence type="ECO:0000256" key="5">
    <source>
        <dbReference type="SAM" id="MobiDB-lite"/>
    </source>
</evidence>
<evidence type="ECO:0000256" key="3">
    <source>
        <dbReference type="ARBA" id="ARBA00022989"/>
    </source>
</evidence>
<reference evidence="7" key="1">
    <citation type="submission" date="2019-10" db="EMBL/GenBank/DDBJ databases">
        <authorList>
            <consortium name="DOE Joint Genome Institute"/>
            <person name="Kuo A."/>
            <person name="Miyauchi S."/>
            <person name="Kiss E."/>
            <person name="Drula E."/>
            <person name="Kohler A."/>
            <person name="Sanchez-Garcia M."/>
            <person name="Andreopoulos B."/>
            <person name="Barry K.W."/>
            <person name="Bonito G."/>
            <person name="Buee M."/>
            <person name="Carver A."/>
            <person name="Chen C."/>
            <person name="Cichocki N."/>
            <person name="Clum A."/>
            <person name="Culley D."/>
            <person name="Crous P.W."/>
            <person name="Fauchery L."/>
            <person name="Girlanda M."/>
            <person name="Hayes R."/>
            <person name="Keri Z."/>
            <person name="LaButti K."/>
            <person name="Lipzen A."/>
            <person name="Lombard V."/>
            <person name="Magnuson J."/>
            <person name="Maillard F."/>
            <person name="Morin E."/>
            <person name="Murat C."/>
            <person name="Nolan M."/>
            <person name="Ohm R."/>
            <person name="Pangilinan J."/>
            <person name="Pereira M."/>
            <person name="Perotto S."/>
            <person name="Peter M."/>
            <person name="Riley R."/>
            <person name="Sitrit Y."/>
            <person name="Stielow B."/>
            <person name="Szollosi G."/>
            <person name="Zifcakova L."/>
            <person name="Stursova M."/>
            <person name="Spatafora J.W."/>
            <person name="Tedersoo L."/>
            <person name="Vaario L.-M."/>
            <person name="Yamada A."/>
            <person name="Yan M."/>
            <person name="Wang P."/>
            <person name="Xu J."/>
            <person name="Bruns T."/>
            <person name="Baldrian P."/>
            <person name="Vilgalys R."/>
            <person name="Henrissat B."/>
            <person name="Grigoriev I.V."/>
            <person name="Hibbett D."/>
            <person name="Nagy L.G."/>
            <person name="Martin F.M."/>
        </authorList>
    </citation>
    <scope>NUCLEOTIDE SEQUENCE</scope>
    <source>
        <strain evidence="7">BED1</strain>
    </source>
</reference>
<feature type="compositionally biased region" description="Polar residues" evidence="5">
    <location>
        <begin position="1"/>
        <end position="12"/>
    </location>
</feature>
<reference evidence="7" key="2">
    <citation type="journal article" date="2020" name="Nat. Commun.">
        <title>Large-scale genome sequencing of mycorrhizal fungi provides insights into the early evolution of symbiotic traits.</title>
        <authorList>
            <person name="Miyauchi S."/>
            <person name="Kiss E."/>
            <person name="Kuo A."/>
            <person name="Drula E."/>
            <person name="Kohler A."/>
            <person name="Sanchez-Garcia M."/>
            <person name="Morin E."/>
            <person name="Andreopoulos B."/>
            <person name="Barry K.W."/>
            <person name="Bonito G."/>
            <person name="Buee M."/>
            <person name="Carver A."/>
            <person name="Chen C."/>
            <person name="Cichocki N."/>
            <person name="Clum A."/>
            <person name="Culley D."/>
            <person name="Crous P.W."/>
            <person name="Fauchery L."/>
            <person name="Girlanda M."/>
            <person name="Hayes R.D."/>
            <person name="Keri Z."/>
            <person name="LaButti K."/>
            <person name="Lipzen A."/>
            <person name="Lombard V."/>
            <person name="Magnuson J."/>
            <person name="Maillard F."/>
            <person name="Murat C."/>
            <person name="Nolan M."/>
            <person name="Ohm R.A."/>
            <person name="Pangilinan J."/>
            <person name="Pereira M.F."/>
            <person name="Perotto S."/>
            <person name="Peter M."/>
            <person name="Pfister S."/>
            <person name="Riley R."/>
            <person name="Sitrit Y."/>
            <person name="Stielow J.B."/>
            <person name="Szollosi G."/>
            <person name="Zifcakova L."/>
            <person name="Stursova M."/>
            <person name="Spatafora J.W."/>
            <person name="Tedersoo L."/>
            <person name="Vaario L.M."/>
            <person name="Yamada A."/>
            <person name="Yan M."/>
            <person name="Wang P."/>
            <person name="Xu J."/>
            <person name="Bruns T."/>
            <person name="Baldrian P."/>
            <person name="Vilgalys R."/>
            <person name="Dunand C."/>
            <person name="Henrissat B."/>
            <person name="Grigoriev I.V."/>
            <person name="Hibbett D."/>
            <person name="Nagy L.G."/>
            <person name="Martin F.M."/>
        </authorList>
    </citation>
    <scope>NUCLEOTIDE SEQUENCE</scope>
    <source>
        <strain evidence="7">BED1</strain>
    </source>
</reference>
<feature type="transmembrane region" description="Helical" evidence="6">
    <location>
        <begin position="428"/>
        <end position="449"/>
    </location>
</feature>
<dbReference type="AlphaFoldDB" id="A0AAD4BWD5"/>
<proteinExistence type="predicted"/>
<keyword evidence="2 6" id="KW-0812">Transmembrane</keyword>
<evidence type="ECO:0000256" key="6">
    <source>
        <dbReference type="SAM" id="Phobius"/>
    </source>
</evidence>
<feature type="transmembrane region" description="Helical" evidence="6">
    <location>
        <begin position="101"/>
        <end position="124"/>
    </location>
</feature>
<dbReference type="Pfam" id="PF07690">
    <property type="entry name" value="MFS_1"/>
    <property type="match status" value="2"/>
</dbReference>
<evidence type="ECO:0000313" key="8">
    <source>
        <dbReference type="Proteomes" id="UP001194468"/>
    </source>
</evidence>
<feature type="transmembrane region" description="Helical" evidence="6">
    <location>
        <begin position="461"/>
        <end position="488"/>
    </location>
</feature>
<dbReference type="EMBL" id="WHUW01000011">
    <property type="protein sequence ID" value="KAF8441096.1"/>
    <property type="molecule type" value="Genomic_DNA"/>
</dbReference>
<dbReference type="InterPro" id="IPR011701">
    <property type="entry name" value="MFS"/>
</dbReference>
<feature type="transmembrane region" description="Helical" evidence="6">
    <location>
        <begin position="494"/>
        <end position="513"/>
    </location>
</feature>
<dbReference type="Gene3D" id="1.20.1250.20">
    <property type="entry name" value="MFS general substrate transporter like domains"/>
    <property type="match status" value="1"/>
</dbReference>
<evidence type="ECO:0000256" key="2">
    <source>
        <dbReference type="ARBA" id="ARBA00022692"/>
    </source>
</evidence>